<dbReference type="InterPro" id="IPR052020">
    <property type="entry name" value="Cyclic_di-GMP/3'3'-cGAMP_PDE"/>
</dbReference>
<proteinExistence type="predicted"/>
<dbReference type="AlphaFoldDB" id="A0A1Z4BUI7"/>
<dbReference type="EMBL" id="CP022129">
    <property type="protein sequence ID" value="ASF44903.1"/>
    <property type="molecule type" value="Genomic_DNA"/>
</dbReference>
<sequence>MTLPLLLVDDEPTNLAMLRQILEPDYNLVFARNGTQALAAVAKHHPRLILLDINMPDMDGYHVCRALKADPRFEAIPVIFVTALSELGNEEEGFAVGCVDYLTKPVSAGIVKARVRTHLSLVRTCELEKTQRDAVFMLGDAGHYKDTDTGEHLWRMAAYSRALAEAAGWPVDQCNLLELAAPMHDTGKIGIPDSVLRKPDKLTPDEWALMQTHPRIGYDILSKSDAPLFKLAAEVALYHHEKWDGGGYPEGLTGKAIPESARIVAIADVFDALSMKRPYKDAWPVEKSIEFLKEGSGQHFDPELLAIFIRILPSILKIKAEWDGREVLHG</sequence>
<dbReference type="KEGG" id="mpsy:CEK71_01820"/>
<gene>
    <name evidence="4" type="ORF">CEK71_01820</name>
</gene>
<dbReference type="Gene3D" id="3.40.50.2300">
    <property type="match status" value="1"/>
</dbReference>
<name>A0A1Z4BUI7_9GAMM</name>
<keyword evidence="1" id="KW-0597">Phosphoprotein</keyword>
<dbReference type="CDD" id="cd00077">
    <property type="entry name" value="HDc"/>
    <property type="match status" value="1"/>
</dbReference>
<organism evidence="4 5">
    <name type="scientific">Methylovulum psychrotolerans</name>
    <dbReference type="NCBI Taxonomy" id="1704499"/>
    <lineage>
        <taxon>Bacteria</taxon>
        <taxon>Pseudomonadati</taxon>
        <taxon>Pseudomonadota</taxon>
        <taxon>Gammaproteobacteria</taxon>
        <taxon>Methylococcales</taxon>
        <taxon>Methylococcaceae</taxon>
        <taxon>Methylovulum</taxon>
    </lineage>
</organism>
<evidence type="ECO:0000256" key="1">
    <source>
        <dbReference type="PROSITE-ProRule" id="PRU00169"/>
    </source>
</evidence>
<reference evidence="4 5" key="1">
    <citation type="submission" date="2017-06" db="EMBL/GenBank/DDBJ databases">
        <title>Genome Sequencing of the methanotroph Methylovulum psychrotolerants str. HV10-M2 isolated from a high-altitude environment.</title>
        <authorList>
            <person name="Mateos-Rivera A."/>
        </authorList>
    </citation>
    <scope>NUCLEOTIDE SEQUENCE [LARGE SCALE GENOMIC DNA]</scope>
    <source>
        <strain evidence="4 5">HV10_M2</strain>
    </source>
</reference>
<dbReference type="PANTHER" id="PTHR45228:SF5">
    <property type="entry name" value="CYCLIC DI-GMP PHOSPHODIESTERASE VC_1348-RELATED"/>
    <property type="match status" value="1"/>
</dbReference>
<dbReference type="PANTHER" id="PTHR45228">
    <property type="entry name" value="CYCLIC DI-GMP PHOSPHODIESTERASE TM_0186-RELATED"/>
    <property type="match status" value="1"/>
</dbReference>
<evidence type="ECO:0000259" key="2">
    <source>
        <dbReference type="PROSITE" id="PS50110"/>
    </source>
</evidence>
<dbReference type="PROSITE" id="PS50110">
    <property type="entry name" value="RESPONSE_REGULATORY"/>
    <property type="match status" value="1"/>
</dbReference>
<evidence type="ECO:0000313" key="5">
    <source>
        <dbReference type="Proteomes" id="UP000197019"/>
    </source>
</evidence>
<dbReference type="SMART" id="SM00471">
    <property type="entry name" value="HDc"/>
    <property type="match status" value="1"/>
</dbReference>
<feature type="modified residue" description="4-aspartylphosphate" evidence="1">
    <location>
        <position position="52"/>
    </location>
</feature>
<feature type="domain" description="HD-GYP" evidence="3">
    <location>
        <begin position="127"/>
        <end position="324"/>
    </location>
</feature>
<dbReference type="InterPro" id="IPR003607">
    <property type="entry name" value="HD/PDEase_dom"/>
</dbReference>
<dbReference type="InterPro" id="IPR037522">
    <property type="entry name" value="HD_GYP_dom"/>
</dbReference>
<dbReference type="Gene3D" id="1.10.3210.10">
    <property type="entry name" value="Hypothetical protein af1432"/>
    <property type="match status" value="1"/>
</dbReference>
<dbReference type="Pfam" id="PF13487">
    <property type="entry name" value="HD_5"/>
    <property type="match status" value="1"/>
</dbReference>
<dbReference type="RefSeq" id="WP_088617786.1">
    <property type="nucleotide sequence ID" value="NZ_CP022129.1"/>
</dbReference>
<evidence type="ECO:0000313" key="4">
    <source>
        <dbReference type="EMBL" id="ASF44903.1"/>
    </source>
</evidence>
<dbReference type="SMART" id="SM00448">
    <property type="entry name" value="REC"/>
    <property type="match status" value="1"/>
</dbReference>
<dbReference type="InterPro" id="IPR001789">
    <property type="entry name" value="Sig_transdc_resp-reg_receiver"/>
</dbReference>
<dbReference type="PROSITE" id="PS51832">
    <property type="entry name" value="HD_GYP"/>
    <property type="match status" value="1"/>
</dbReference>
<dbReference type="SUPFAM" id="SSF52172">
    <property type="entry name" value="CheY-like"/>
    <property type="match status" value="1"/>
</dbReference>
<dbReference type="SUPFAM" id="SSF109604">
    <property type="entry name" value="HD-domain/PDEase-like"/>
    <property type="match status" value="1"/>
</dbReference>
<feature type="domain" description="Response regulatory" evidence="2">
    <location>
        <begin position="4"/>
        <end position="119"/>
    </location>
</feature>
<dbReference type="InterPro" id="IPR011006">
    <property type="entry name" value="CheY-like_superfamily"/>
</dbReference>
<dbReference type="Proteomes" id="UP000197019">
    <property type="component" value="Chromosome"/>
</dbReference>
<evidence type="ECO:0000259" key="3">
    <source>
        <dbReference type="PROSITE" id="PS51832"/>
    </source>
</evidence>
<dbReference type="GO" id="GO:0008081">
    <property type="term" value="F:phosphoric diester hydrolase activity"/>
    <property type="evidence" value="ECO:0007669"/>
    <property type="project" value="UniProtKB-ARBA"/>
</dbReference>
<dbReference type="GO" id="GO:0000160">
    <property type="term" value="P:phosphorelay signal transduction system"/>
    <property type="evidence" value="ECO:0007669"/>
    <property type="project" value="InterPro"/>
</dbReference>
<dbReference type="OrthoDB" id="9802066at2"/>
<accession>A0A1Z4BUI7</accession>
<protein>
    <submittedName>
        <fullName evidence="4">Two-component system response regulator</fullName>
    </submittedName>
</protein>
<dbReference type="Pfam" id="PF00072">
    <property type="entry name" value="Response_reg"/>
    <property type="match status" value="1"/>
</dbReference>
<keyword evidence="5" id="KW-1185">Reference proteome</keyword>